<dbReference type="InterPro" id="IPR052738">
    <property type="entry name" value="ABC-Tungstate_binding"/>
</dbReference>
<keyword evidence="1" id="KW-0732">Signal</keyword>
<gene>
    <name evidence="3" type="ORF">M441DRAFT_170153</name>
</gene>
<dbReference type="InterPro" id="IPR024370">
    <property type="entry name" value="PBP_domain"/>
</dbReference>
<name>A0A2T3Z5S1_TRIA4</name>
<dbReference type="SUPFAM" id="SSF53850">
    <property type="entry name" value="Periplasmic binding protein-like II"/>
    <property type="match status" value="1"/>
</dbReference>
<reference evidence="3 4" key="1">
    <citation type="submission" date="2016-07" db="EMBL/GenBank/DDBJ databases">
        <title>Multiple horizontal gene transfer events from other fungi enriched the ability of initially mycotrophic Trichoderma (Ascomycota) to feed on dead plant biomass.</title>
        <authorList>
            <consortium name="DOE Joint Genome Institute"/>
            <person name="Aerts A."/>
            <person name="Atanasova L."/>
            <person name="Chenthamara K."/>
            <person name="Zhang J."/>
            <person name="Grujic M."/>
            <person name="Henrissat B."/>
            <person name="Kuo A."/>
            <person name="Salamov A."/>
            <person name="Lipzen A."/>
            <person name="Labutti K."/>
            <person name="Barry K."/>
            <person name="Miao Y."/>
            <person name="Rahimi M.J."/>
            <person name="Shen Q."/>
            <person name="Grigoriev I.V."/>
            <person name="Kubicek C.P."/>
            <person name="Druzhinina I.S."/>
        </authorList>
    </citation>
    <scope>NUCLEOTIDE SEQUENCE [LARGE SCALE GENOMIC DNA]</scope>
    <source>
        <strain evidence="3 4">CBS 433.97</strain>
    </source>
</reference>
<dbReference type="Gene3D" id="3.40.190.10">
    <property type="entry name" value="Periplasmic binding protein-like II"/>
    <property type="match status" value="2"/>
</dbReference>
<organism evidence="3 4">
    <name type="scientific">Trichoderma asperellum (strain ATCC 204424 / CBS 433.97 / NBRC 101777)</name>
    <dbReference type="NCBI Taxonomy" id="1042311"/>
    <lineage>
        <taxon>Eukaryota</taxon>
        <taxon>Fungi</taxon>
        <taxon>Dikarya</taxon>
        <taxon>Ascomycota</taxon>
        <taxon>Pezizomycotina</taxon>
        <taxon>Sordariomycetes</taxon>
        <taxon>Hypocreomycetidae</taxon>
        <taxon>Hypocreales</taxon>
        <taxon>Hypocreaceae</taxon>
        <taxon>Trichoderma</taxon>
    </lineage>
</organism>
<proteinExistence type="predicted"/>
<dbReference type="PANTHER" id="PTHR37945:SF1">
    <property type="entry name" value="EXTRACELLULAR TUNGSTATE BINDING PROTEIN"/>
    <property type="match status" value="1"/>
</dbReference>
<evidence type="ECO:0000313" key="4">
    <source>
        <dbReference type="Proteomes" id="UP000240493"/>
    </source>
</evidence>
<feature type="signal peptide" evidence="1">
    <location>
        <begin position="1"/>
        <end position="21"/>
    </location>
</feature>
<dbReference type="OrthoDB" id="10260248at2759"/>
<sequence length="307" mass="32986">MAYLCKLAAVVAFVLATPAAAISPNAIYDGGIKGNNGSIQLAIGNGGAGQSGLIKALADAYIKDTVSNGTKPFRVAWYTSDTTYSIEYLQSGLIDVGITYSPAAEKIAIDQGIALSPSYYAFRDHFLLVGPKSNPANISKSMDIFTMFSQIHTVAENEQTTPPVRFLSRYDKSATNIKDSLLWVSIGQVPWATAYSTWYHQYIAFPIQALTAAILLDEYTITDRGTILSLDAKLRNQTVIYKAGSDNADDALLNPAHLLVGKKAPHPKVASDFAKWVVGKRGQAVIAGFKKDGQQLYSPAPPTNSTA</sequence>
<dbReference type="Proteomes" id="UP000240493">
    <property type="component" value="Unassembled WGS sequence"/>
</dbReference>
<dbReference type="EMBL" id="KZ679263">
    <property type="protein sequence ID" value="PTB40142.1"/>
    <property type="molecule type" value="Genomic_DNA"/>
</dbReference>
<dbReference type="AlphaFoldDB" id="A0A2T3Z5S1"/>
<evidence type="ECO:0000259" key="2">
    <source>
        <dbReference type="Pfam" id="PF12849"/>
    </source>
</evidence>
<protein>
    <recommendedName>
        <fullName evidence="2">PBP domain-containing protein</fullName>
    </recommendedName>
</protein>
<keyword evidence="4" id="KW-1185">Reference proteome</keyword>
<feature type="domain" description="PBP" evidence="2">
    <location>
        <begin position="42"/>
        <end position="279"/>
    </location>
</feature>
<dbReference type="PANTHER" id="PTHR37945">
    <property type="entry name" value="EXTRACELLULAR TUNGSTATE BINDING PROTEIN"/>
    <property type="match status" value="1"/>
</dbReference>
<dbReference type="STRING" id="1042311.A0A2T3Z5S1"/>
<feature type="chain" id="PRO_5015599082" description="PBP domain-containing protein" evidence="1">
    <location>
        <begin position="22"/>
        <end position="307"/>
    </location>
</feature>
<accession>A0A2T3Z5S1</accession>
<dbReference type="Pfam" id="PF12849">
    <property type="entry name" value="PBP_like_2"/>
    <property type="match status" value="1"/>
</dbReference>
<evidence type="ECO:0000313" key="3">
    <source>
        <dbReference type="EMBL" id="PTB40142.1"/>
    </source>
</evidence>
<evidence type="ECO:0000256" key="1">
    <source>
        <dbReference type="SAM" id="SignalP"/>
    </source>
</evidence>